<organism evidence="2 3">
    <name type="scientific">Candidatus Yanofskybacteria bacterium RIFCSPHIGHO2_01_FULL_45_42</name>
    <dbReference type="NCBI Taxonomy" id="1802671"/>
    <lineage>
        <taxon>Bacteria</taxon>
        <taxon>Candidatus Yanofskyibacteriota</taxon>
    </lineage>
</organism>
<dbReference type="InterPro" id="IPR015947">
    <property type="entry name" value="PUA-like_sf"/>
</dbReference>
<dbReference type="SUPFAM" id="SSF88697">
    <property type="entry name" value="PUA domain-like"/>
    <property type="match status" value="1"/>
</dbReference>
<gene>
    <name evidence="2" type="ORF">A2750_03235</name>
</gene>
<feature type="domain" description="ASCH" evidence="1">
    <location>
        <begin position="19"/>
        <end position="102"/>
    </location>
</feature>
<sequence length="115" mass="13588">MANKTLILRFCSRDRKNFLEVKRGEKWVETRAAIERYAQIKKGDKLIFVCGRERLSKVVKRVAIHKSIQALFKKYKIKDVMPWVKTLTEVRNAYHSYSGYDAKIKKLGLIAWELK</sequence>
<evidence type="ECO:0000313" key="3">
    <source>
        <dbReference type="Proteomes" id="UP000178023"/>
    </source>
</evidence>
<evidence type="ECO:0000259" key="1">
    <source>
        <dbReference type="Pfam" id="PF04266"/>
    </source>
</evidence>
<dbReference type="AlphaFoldDB" id="A0A1F8F6A4"/>
<dbReference type="EMBL" id="MGJL01000010">
    <property type="protein sequence ID" value="OGN08148.1"/>
    <property type="molecule type" value="Genomic_DNA"/>
</dbReference>
<dbReference type="Proteomes" id="UP000178023">
    <property type="component" value="Unassembled WGS sequence"/>
</dbReference>
<reference evidence="2 3" key="1">
    <citation type="journal article" date="2016" name="Nat. Commun.">
        <title>Thousands of microbial genomes shed light on interconnected biogeochemical processes in an aquifer system.</title>
        <authorList>
            <person name="Anantharaman K."/>
            <person name="Brown C.T."/>
            <person name="Hug L.A."/>
            <person name="Sharon I."/>
            <person name="Castelle C.J."/>
            <person name="Probst A.J."/>
            <person name="Thomas B.C."/>
            <person name="Singh A."/>
            <person name="Wilkins M.J."/>
            <person name="Karaoz U."/>
            <person name="Brodie E.L."/>
            <person name="Williams K.H."/>
            <person name="Hubbard S.S."/>
            <person name="Banfield J.F."/>
        </authorList>
    </citation>
    <scope>NUCLEOTIDE SEQUENCE [LARGE SCALE GENOMIC DNA]</scope>
</reference>
<proteinExistence type="predicted"/>
<evidence type="ECO:0000313" key="2">
    <source>
        <dbReference type="EMBL" id="OGN08148.1"/>
    </source>
</evidence>
<dbReference type="Gene3D" id="2.30.130.30">
    <property type="entry name" value="Hypothetical protein"/>
    <property type="match status" value="1"/>
</dbReference>
<name>A0A1F8F6A4_9BACT</name>
<dbReference type="InterPro" id="IPR007374">
    <property type="entry name" value="ASCH_domain"/>
</dbReference>
<protein>
    <recommendedName>
        <fullName evidence="1">ASCH domain-containing protein</fullName>
    </recommendedName>
</protein>
<accession>A0A1F8F6A4</accession>
<dbReference type="Pfam" id="PF04266">
    <property type="entry name" value="ASCH"/>
    <property type="match status" value="1"/>
</dbReference>
<comment type="caution">
    <text evidence="2">The sequence shown here is derived from an EMBL/GenBank/DDBJ whole genome shotgun (WGS) entry which is preliminary data.</text>
</comment>